<gene>
    <name evidence="2" type="ORF">BDV35DRAFT_343951</name>
</gene>
<evidence type="ECO:0000256" key="1">
    <source>
        <dbReference type="SAM" id="Phobius"/>
    </source>
</evidence>
<protein>
    <submittedName>
        <fullName evidence="2">Uncharacterized protein</fullName>
    </submittedName>
</protein>
<proteinExistence type="predicted"/>
<accession>A0A5N6H6D8</accession>
<evidence type="ECO:0000313" key="2">
    <source>
        <dbReference type="EMBL" id="KAB8249785.1"/>
    </source>
</evidence>
<sequence>MHHSTAWCTYPKLNWKSIATAPGAYWVALSGWRREHSYIDPATISTANSIAEPSMRHLRRPRRSTICALIMIPVIPIVFKPPVNPFNLILL</sequence>
<reference evidence="2" key="1">
    <citation type="submission" date="2019-04" db="EMBL/GenBank/DDBJ databases">
        <title>Friends and foes A comparative genomics study of 23 Aspergillus species from section Flavi.</title>
        <authorList>
            <consortium name="DOE Joint Genome Institute"/>
            <person name="Kjaerbolling I."/>
            <person name="Vesth T."/>
            <person name="Frisvad J.C."/>
            <person name="Nybo J.L."/>
            <person name="Theobald S."/>
            <person name="Kildgaard S."/>
            <person name="Isbrandt T."/>
            <person name="Kuo A."/>
            <person name="Sato A."/>
            <person name="Lyhne E.K."/>
            <person name="Kogle M.E."/>
            <person name="Wiebenga A."/>
            <person name="Kun R.S."/>
            <person name="Lubbers R.J."/>
            <person name="Makela M.R."/>
            <person name="Barry K."/>
            <person name="Chovatia M."/>
            <person name="Clum A."/>
            <person name="Daum C."/>
            <person name="Haridas S."/>
            <person name="He G."/>
            <person name="LaButti K."/>
            <person name="Lipzen A."/>
            <person name="Mondo S."/>
            <person name="Riley R."/>
            <person name="Salamov A."/>
            <person name="Simmons B.A."/>
            <person name="Magnuson J.K."/>
            <person name="Henrissat B."/>
            <person name="Mortensen U.H."/>
            <person name="Larsen T.O."/>
            <person name="Devries R.P."/>
            <person name="Grigoriev I.V."/>
            <person name="Machida M."/>
            <person name="Baker S.E."/>
            <person name="Andersen M.R."/>
        </authorList>
    </citation>
    <scope>NUCLEOTIDE SEQUENCE [LARGE SCALE GENOMIC DNA]</scope>
    <source>
        <strain evidence="2">CBS 121.62</strain>
    </source>
</reference>
<feature type="transmembrane region" description="Helical" evidence="1">
    <location>
        <begin position="65"/>
        <end position="83"/>
    </location>
</feature>
<name>A0A5N6H6D8_ASPFL</name>
<keyword evidence="1" id="KW-1133">Transmembrane helix</keyword>
<keyword evidence="1" id="KW-0472">Membrane</keyword>
<dbReference type="Proteomes" id="UP000325434">
    <property type="component" value="Unassembled WGS sequence"/>
</dbReference>
<dbReference type="EMBL" id="ML734569">
    <property type="protein sequence ID" value="KAB8249785.1"/>
    <property type="molecule type" value="Genomic_DNA"/>
</dbReference>
<dbReference type="AlphaFoldDB" id="A0A5N6H6D8"/>
<keyword evidence="1" id="KW-0812">Transmembrane</keyword>
<organism evidence="2">
    <name type="scientific">Aspergillus flavus</name>
    <dbReference type="NCBI Taxonomy" id="5059"/>
    <lineage>
        <taxon>Eukaryota</taxon>
        <taxon>Fungi</taxon>
        <taxon>Dikarya</taxon>
        <taxon>Ascomycota</taxon>
        <taxon>Pezizomycotina</taxon>
        <taxon>Eurotiomycetes</taxon>
        <taxon>Eurotiomycetidae</taxon>
        <taxon>Eurotiales</taxon>
        <taxon>Aspergillaceae</taxon>
        <taxon>Aspergillus</taxon>
        <taxon>Aspergillus subgen. Circumdati</taxon>
    </lineage>
</organism>